<feature type="domain" description="WAC" evidence="7">
    <location>
        <begin position="23"/>
        <end position="132"/>
    </location>
</feature>
<dbReference type="GO" id="GO:0000785">
    <property type="term" value="C:chromatin"/>
    <property type="evidence" value="ECO:0007669"/>
    <property type="project" value="UniProtKB-ARBA"/>
</dbReference>
<dbReference type="InterPro" id="IPR028941">
    <property type="entry name" value="WHIM2_dom"/>
</dbReference>
<evidence type="ECO:0000256" key="3">
    <source>
        <dbReference type="PROSITE-ProRule" id="PRU00475"/>
    </source>
</evidence>
<feature type="coiled-coil region" evidence="4">
    <location>
        <begin position="668"/>
        <end position="723"/>
    </location>
</feature>
<keyword evidence="9" id="KW-1185">Reference proteome</keyword>
<dbReference type="EMBL" id="CP049013">
    <property type="protein sequence ID" value="QID88225.1"/>
    <property type="molecule type" value="Genomic_DNA"/>
</dbReference>
<protein>
    <submittedName>
        <fullName evidence="8">Uncharacterized protein</fullName>
    </submittedName>
</protein>
<evidence type="ECO:0000313" key="8">
    <source>
        <dbReference type="EMBL" id="QID88225.1"/>
    </source>
</evidence>
<dbReference type="InterPro" id="IPR013136">
    <property type="entry name" value="WSTF_Acf1_Cbp146"/>
</dbReference>
<accession>A0A6C1EGM4</accession>
<dbReference type="Pfam" id="PF10537">
    <property type="entry name" value="WAC_Acf1_DNA_bd"/>
    <property type="match status" value="1"/>
</dbReference>
<dbReference type="SMART" id="SM00571">
    <property type="entry name" value="DDT"/>
    <property type="match status" value="1"/>
</dbReference>
<dbReference type="AlphaFoldDB" id="A0A6C1EGM4"/>
<dbReference type="Pfam" id="PF15613">
    <property type="entry name" value="WSD"/>
    <property type="match status" value="1"/>
</dbReference>
<gene>
    <name evidence="8" type="ORF">GRS66_010934</name>
</gene>
<feature type="domain" description="DDT" evidence="6">
    <location>
        <begin position="362"/>
        <end position="422"/>
    </location>
</feature>
<dbReference type="PANTHER" id="PTHR32075">
    <property type="entry name" value="ISWI CHROMATIN-REMODELING COMPLEX SUBUNIT YPL216W-RELATED"/>
    <property type="match status" value="1"/>
</dbReference>
<comment type="subcellular location">
    <subcellularLocation>
        <location evidence="1 3">Nucleus</location>
    </subcellularLocation>
</comment>
<dbReference type="OrthoDB" id="332390at2759"/>
<dbReference type="GO" id="GO:0005634">
    <property type="term" value="C:nucleus"/>
    <property type="evidence" value="ECO:0007669"/>
    <property type="project" value="UniProtKB-SubCell"/>
</dbReference>
<proteinExistence type="predicted"/>
<evidence type="ECO:0000313" key="9">
    <source>
        <dbReference type="Proteomes" id="UP000501346"/>
    </source>
</evidence>
<evidence type="ECO:0000259" key="6">
    <source>
        <dbReference type="PROSITE" id="PS50827"/>
    </source>
</evidence>
<evidence type="ECO:0000259" key="7">
    <source>
        <dbReference type="PROSITE" id="PS51136"/>
    </source>
</evidence>
<dbReference type="Proteomes" id="UP000501346">
    <property type="component" value="Chromosome SeXVI"/>
</dbReference>
<sequence length="1101" mass="128644">MVLLNRKEVQLDGRELATDTTDRNTWEIKETGERISGYDNYLKRLEFYGKEIFTCEVTGRNFISYFRALISEKEHRKNIESLLPKELREAIANFANFNSTRKVSALVDKTYRRFSNRFFNGEIVCLKNSQEKNLLLPNPEEEVQSGFQGTHIDNTLFVIRDVFPSKEIIDSETGENLAPISSLHIITEYPNQQPKGRAFIAGHDQIKRPISRFSKFLVACFLNEILVKVSNKKYAPWRVRQKYVKTYNVNPACPPEMVNYLPDEVETATCKVYTPLTIPLEEDVDPERSPSKMRKISCEISTKFHDIYGTATSTDHNSLQSIFDDRHLPFTGPPTPFKSIRYLDSSLEYKTADTQWYRECAQFSIERLLIVYRFLNSFGPFIGITHFNFDELLTSIKCNNPEILVDEFVKISFADVDSEGNSRRGKKPRRDKYGRDTKGNICQRETANIRNPNGSYILLSNFTRNQEVRKFITDKNTNFFKCSIFKGEPVKNDVIDVSPYNKAANLYIEIVCSLLCLIMDKRGDWTCNVMEEWIEEKEGREEKDETIVDQIVEKCLNHEKTNWAELLSDRKFEGGNWLICLLGVLQDTMHVAIYTDITKRFTEKVVPSAINFDNLGRELWQNFCKNLSTRDKIDILWVLVDLVSNFSSCVKQLVDEIPFLHHGIRSELDSVKNEYHISKEQLKSVTEELNQLHSNPLREKYALNECESKANEHGEKMSRLSKDISYLEAKLIESNFERLEMLGKDRYGNRYYWMDSNGSPLFTGWSGHCHYNCCFLWVQGPSEDDAIFYLDIDRASLRKWKSLAKTSDCAHATKEVFSMTRSSNGSYFHTGDGEDVMMIDSNGTLLLSTAPSHIHRKIIAETPEGLLLSPHQWFFFNEVEDIRLLVDRLDVLGENEHRLKKSLTSKMNRIEASYKQQFEAKRNIEFDRASKKYYRLWRTNTFTWPELERIETMSILKDKHPLSIEKLAKNLFRVHKDEITEALMKDAFSLGEYERAFFEKRHELLYPLDFHLEELSTFDDEFVFEKKIEKQEDILTKLLNYRRHRHIDYTAHCRTKLQRSKEAAYLNAQDILKDINRHLFSRHDSIAVDDSEDGHRKESFI</sequence>
<evidence type="ECO:0000256" key="4">
    <source>
        <dbReference type="SAM" id="Coils"/>
    </source>
</evidence>
<evidence type="ECO:0000256" key="5">
    <source>
        <dbReference type="SAM" id="MobiDB-lite"/>
    </source>
</evidence>
<dbReference type="InterPro" id="IPR018501">
    <property type="entry name" value="DDT_dom"/>
</dbReference>
<dbReference type="Pfam" id="PF02791">
    <property type="entry name" value="DDT"/>
    <property type="match status" value="1"/>
</dbReference>
<feature type="region of interest" description="Disordered" evidence="5">
    <location>
        <begin position="418"/>
        <end position="437"/>
    </location>
</feature>
<evidence type="ECO:0000256" key="2">
    <source>
        <dbReference type="ARBA" id="ARBA00023242"/>
    </source>
</evidence>
<organism evidence="8 9">
    <name type="scientific">Saccharomyces pastorianus</name>
    <name type="common">Lager yeast</name>
    <name type="synonym">Saccharomyces cerevisiae x Saccharomyces eubayanus</name>
    <dbReference type="NCBI Taxonomy" id="27292"/>
    <lineage>
        <taxon>Eukaryota</taxon>
        <taxon>Fungi</taxon>
        <taxon>Dikarya</taxon>
        <taxon>Ascomycota</taxon>
        <taxon>Saccharomycotina</taxon>
        <taxon>Saccharomycetes</taxon>
        <taxon>Saccharomycetales</taxon>
        <taxon>Saccharomycetaceae</taxon>
        <taxon>Saccharomyces</taxon>
    </lineage>
</organism>
<name>A0A6C1EGM4_SACPS</name>
<keyword evidence="4" id="KW-0175">Coiled coil</keyword>
<dbReference type="PROSITE" id="PS51136">
    <property type="entry name" value="WAC"/>
    <property type="match status" value="1"/>
</dbReference>
<dbReference type="GO" id="GO:0000781">
    <property type="term" value="C:chromosome, telomeric region"/>
    <property type="evidence" value="ECO:0007669"/>
    <property type="project" value="GOC"/>
</dbReference>
<dbReference type="GO" id="GO:0031509">
    <property type="term" value="P:subtelomeric heterochromatin formation"/>
    <property type="evidence" value="ECO:0007669"/>
    <property type="project" value="TreeGrafter"/>
</dbReference>
<evidence type="ECO:0000256" key="1">
    <source>
        <dbReference type="ARBA" id="ARBA00004123"/>
    </source>
</evidence>
<dbReference type="PANTHER" id="PTHR32075:SF6">
    <property type="entry name" value="ISWI CHROMATIN-REMODELING COMPLEX SUBUNIT YPL216W-RELATED"/>
    <property type="match status" value="1"/>
</dbReference>
<reference evidence="8 9" key="1">
    <citation type="journal article" date="2019" name="BMC Genomics">
        <title>Chromosome level assembly and comparative genome analysis confirm lager-brewing yeasts originated from a single hybridization.</title>
        <authorList>
            <person name="Salazar A.N."/>
            <person name="Gorter de Vries A.R."/>
            <person name="van den Broek M."/>
            <person name="Brouwers N."/>
            <person name="de la Torre Cortes P."/>
            <person name="Kuijpers N.G.A."/>
            <person name="Daran J.G."/>
            <person name="Abeel T."/>
        </authorList>
    </citation>
    <scope>NUCLEOTIDE SEQUENCE [LARGE SCALE GENOMIC DNA]</scope>
    <source>
        <strain evidence="8 9">CBS 1483</strain>
    </source>
</reference>
<keyword evidence="2 3" id="KW-0539">Nucleus</keyword>
<dbReference type="PROSITE" id="PS50827">
    <property type="entry name" value="DDT"/>
    <property type="match status" value="1"/>
</dbReference>